<accession>A0ACC3T674</accession>
<protein>
    <submittedName>
        <fullName evidence="1">Uncharacterized protein</fullName>
    </submittedName>
</protein>
<comment type="caution">
    <text evidence="1">The sequence shown here is derived from an EMBL/GenBank/DDBJ whole genome shotgun (WGS) entry which is preliminary data.</text>
</comment>
<sequence length="505" mass="56756">MPKLSAAKCDGKFPCGRCHKADRSCTYIPVQYAPPTRDKSRACNIEQQHPIFDKVSSDLVFSPKTTTALVFEFCSRVINGVSSLEAAGIPLTIFCLAEGIDLKLCAPFGALKILNRWRKRAKRRELSKGHDKFLWDNELDNIPTLINASSGTSQRNRSRHVVYRELSFVRNLIAISLNRAFSTSPPVFQQPFYSMCERLCTRSYSDYDSQDWSDLPLLYAALSLGFLTVDPGEVGMSVQRSLDQAQTSIQTAFLLAMSLVSAGNLWSASSYMNAAVHACISMGYFWTIVKSDLTLRCLLGIPVLLADTSITQDLLDEGFEISMWSRWAAEPSEIWELNHLGILDVQRELDAWTARLTEKIRSFGAVAGHIEREVLSIQISYLHIEIMLHRPFLVHFEHCSGSSCKFSGLHKFASLCLSCSRRVVLFTSAMKERHLLDGGYWLLTAYLAIDYAKAQSVCDTFNLSEDAMAAQGIMFNFCLWNLKFPLRAIGVHKKINLNIAVELVR</sequence>
<name>A0ACC3T674_LIPKO</name>
<evidence type="ECO:0000313" key="1">
    <source>
        <dbReference type="EMBL" id="KAK9239274.1"/>
    </source>
</evidence>
<dbReference type="EMBL" id="MU971348">
    <property type="protein sequence ID" value="KAK9239274.1"/>
    <property type="molecule type" value="Genomic_DNA"/>
</dbReference>
<reference evidence="2" key="1">
    <citation type="journal article" date="2024" name="Front. Bioeng. Biotechnol.">
        <title>Genome-scale model development and genomic sequencing of the oleaginous clade Lipomyces.</title>
        <authorList>
            <person name="Czajka J.J."/>
            <person name="Han Y."/>
            <person name="Kim J."/>
            <person name="Mondo S.J."/>
            <person name="Hofstad B.A."/>
            <person name="Robles A."/>
            <person name="Haridas S."/>
            <person name="Riley R."/>
            <person name="LaButti K."/>
            <person name="Pangilinan J."/>
            <person name="Andreopoulos W."/>
            <person name="Lipzen A."/>
            <person name="Yan J."/>
            <person name="Wang M."/>
            <person name="Ng V."/>
            <person name="Grigoriev I.V."/>
            <person name="Spatafora J.W."/>
            <person name="Magnuson J.K."/>
            <person name="Baker S.E."/>
            <person name="Pomraning K.R."/>
        </authorList>
    </citation>
    <scope>NUCLEOTIDE SEQUENCE [LARGE SCALE GENOMIC DNA]</scope>
    <source>
        <strain evidence="2">CBS 7786</strain>
    </source>
</reference>
<keyword evidence="2" id="KW-1185">Reference proteome</keyword>
<proteinExistence type="predicted"/>
<evidence type="ECO:0000313" key="2">
    <source>
        <dbReference type="Proteomes" id="UP001433508"/>
    </source>
</evidence>
<organism evidence="1 2">
    <name type="scientific">Lipomyces kononenkoae</name>
    <name type="common">Yeast</name>
    <dbReference type="NCBI Taxonomy" id="34357"/>
    <lineage>
        <taxon>Eukaryota</taxon>
        <taxon>Fungi</taxon>
        <taxon>Dikarya</taxon>
        <taxon>Ascomycota</taxon>
        <taxon>Saccharomycotina</taxon>
        <taxon>Lipomycetes</taxon>
        <taxon>Lipomycetales</taxon>
        <taxon>Lipomycetaceae</taxon>
        <taxon>Lipomyces</taxon>
    </lineage>
</organism>
<dbReference type="Proteomes" id="UP001433508">
    <property type="component" value="Unassembled WGS sequence"/>
</dbReference>
<gene>
    <name evidence="1" type="ORF">V1525DRAFT_417912</name>
</gene>